<evidence type="ECO:0000313" key="1">
    <source>
        <dbReference type="EMBL" id="KAK9321816.1"/>
    </source>
</evidence>
<accession>A0ACC3TM56</accession>
<organism evidence="1 2">
    <name type="scientific">Lipomyces orientalis</name>
    <dbReference type="NCBI Taxonomy" id="1233043"/>
    <lineage>
        <taxon>Eukaryota</taxon>
        <taxon>Fungi</taxon>
        <taxon>Dikarya</taxon>
        <taxon>Ascomycota</taxon>
        <taxon>Saccharomycotina</taxon>
        <taxon>Lipomycetes</taxon>
        <taxon>Lipomycetales</taxon>
        <taxon>Lipomycetaceae</taxon>
        <taxon>Lipomyces</taxon>
    </lineage>
</organism>
<dbReference type="Proteomes" id="UP001489719">
    <property type="component" value="Unassembled WGS sequence"/>
</dbReference>
<dbReference type="EMBL" id="MU970089">
    <property type="protein sequence ID" value="KAK9321816.1"/>
    <property type="molecule type" value="Genomic_DNA"/>
</dbReference>
<name>A0ACC3TM56_9ASCO</name>
<sequence length="113" mass="12766">MTHTTAHTGFHFSINPDDGYKITCFDTDVFNIDGRRLDPICRESNGEESARDDLLRWHFHQAVLANMRGAGEPIFEMDYPPGSDMMGEILSGPQANRRMEAELFSRLNGISFA</sequence>
<protein>
    <submittedName>
        <fullName evidence="1">Uncharacterized protein</fullName>
    </submittedName>
</protein>
<reference evidence="2" key="1">
    <citation type="journal article" date="2024" name="Front. Bioeng. Biotechnol.">
        <title>Genome-scale model development and genomic sequencing of the oleaginous clade Lipomyces.</title>
        <authorList>
            <person name="Czajka J.J."/>
            <person name="Han Y."/>
            <person name="Kim J."/>
            <person name="Mondo S.J."/>
            <person name="Hofstad B.A."/>
            <person name="Robles A."/>
            <person name="Haridas S."/>
            <person name="Riley R."/>
            <person name="LaButti K."/>
            <person name="Pangilinan J."/>
            <person name="Andreopoulos W."/>
            <person name="Lipzen A."/>
            <person name="Yan J."/>
            <person name="Wang M."/>
            <person name="Ng V."/>
            <person name="Grigoriev I.V."/>
            <person name="Spatafora J.W."/>
            <person name="Magnuson J.K."/>
            <person name="Baker S.E."/>
            <person name="Pomraning K.R."/>
        </authorList>
    </citation>
    <scope>NUCLEOTIDE SEQUENCE [LARGE SCALE GENOMIC DNA]</scope>
    <source>
        <strain evidence="2">CBS 10300</strain>
    </source>
</reference>
<comment type="caution">
    <text evidence="1">The sequence shown here is derived from an EMBL/GenBank/DDBJ whole genome shotgun (WGS) entry which is preliminary data.</text>
</comment>
<gene>
    <name evidence="1" type="ORF">V1517DRAFT_159169</name>
</gene>
<proteinExistence type="predicted"/>
<evidence type="ECO:0000313" key="2">
    <source>
        <dbReference type="Proteomes" id="UP001489719"/>
    </source>
</evidence>
<keyword evidence="2" id="KW-1185">Reference proteome</keyword>